<evidence type="ECO:0000256" key="8">
    <source>
        <dbReference type="SAM" id="MobiDB-lite"/>
    </source>
</evidence>
<feature type="transmembrane region" description="Helical" evidence="7">
    <location>
        <begin position="412"/>
        <end position="436"/>
    </location>
</feature>
<dbReference type="CDD" id="cd06261">
    <property type="entry name" value="TM_PBP2"/>
    <property type="match status" value="2"/>
</dbReference>
<feature type="region of interest" description="Disordered" evidence="8">
    <location>
        <begin position="1"/>
        <end position="35"/>
    </location>
</feature>
<evidence type="ECO:0000313" key="11">
    <source>
        <dbReference type="Proteomes" id="UP000270471"/>
    </source>
</evidence>
<evidence type="ECO:0000259" key="9">
    <source>
        <dbReference type="PROSITE" id="PS50928"/>
    </source>
</evidence>
<dbReference type="InterPro" id="IPR005769">
    <property type="entry name" value="PhnE/PtxC"/>
</dbReference>
<dbReference type="GO" id="GO:0005886">
    <property type="term" value="C:plasma membrane"/>
    <property type="evidence" value="ECO:0007669"/>
    <property type="project" value="UniProtKB-SubCell"/>
</dbReference>
<dbReference type="RefSeq" id="WP_121889719.1">
    <property type="nucleotide sequence ID" value="NZ_PENI01000007.1"/>
</dbReference>
<keyword evidence="6 7" id="KW-0472">Membrane</keyword>
<feature type="transmembrane region" description="Helical" evidence="7">
    <location>
        <begin position="39"/>
        <end position="59"/>
    </location>
</feature>
<evidence type="ECO:0000256" key="7">
    <source>
        <dbReference type="RuleBase" id="RU363032"/>
    </source>
</evidence>
<dbReference type="PANTHER" id="PTHR30043">
    <property type="entry name" value="PHOSPHONATES TRANSPORT SYSTEM PERMEASE PROTEIN"/>
    <property type="match status" value="1"/>
</dbReference>
<keyword evidence="11" id="KW-1185">Reference proteome</keyword>
<dbReference type="PROSITE" id="PS50928">
    <property type="entry name" value="ABC_TM1"/>
    <property type="match status" value="2"/>
</dbReference>
<dbReference type="Pfam" id="PF00528">
    <property type="entry name" value="BPD_transp_1"/>
    <property type="match status" value="2"/>
</dbReference>
<dbReference type="OrthoDB" id="9808005at2"/>
<organism evidence="10 11">
    <name type="scientific">Streptomyces shenzhenensis</name>
    <dbReference type="NCBI Taxonomy" id="943815"/>
    <lineage>
        <taxon>Bacteria</taxon>
        <taxon>Bacillati</taxon>
        <taxon>Actinomycetota</taxon>
        <taxon>Actinomycetes</taxon>
        <taxon>Kitasatosporales</taxon>
        <taxon>Streptomycetaceae</taxon>
        <taxon>Streptomyces</taxon>
    </lineage>
</organism>
<comment type="subcellular location">
    <subcellularLocation>
        <location evidence="1 7">Cell membrane</location>
        <topology evidence="1 7">Multi-pass membrane protein</topology>
    </subcellularLocation>
</comment>
<feature type="transmembrane region" description="Helical" evidence="7">
    <location>
        <begin position="457"/>
        <end position="481"/>
    </location>
</feature>
<feature type="transmembrane region" description="Helical" evidence="7">
    <location>
        <begin position="149"/>
        <end position="172"/>
    </location>
</feature>
<comment type="caution">
    <text evidence="10">The sequence shown here is derived from an EMBL/GenBank/DDBJ whole genome shotgun (WGS) entry which is preliminary data.</text>
</comment>
<protein>
    <submittedName>
        <fullName evidence="10">Phosphonate ABC transporter permease</fullName>
    </submittedName>
</protein>
<accession>A0A3M0IGD5</accession>
<dbReference type="AlphaFoldDB" id="A0A3M0IGD5"/>
<evidence type="ECO:0000256" key="2">
    <source>
        <dbReference type="ARBA" id="ARBA00022448"/>
    </source>
</evidence>
<dbReference type="InterPro" id="IPR035906">
    <property type="entry name" value="MetI-like_sf"/>
</dbReference>
<feature type="compositionally biased region" description="Low complexity" evidence="8">
    <location>
        <begin position="8"/>
        <end position="19"/>
    </location>
</feature>
<feature type="transmembrane region" description="Helical" evidence="7">
    <location>
        <begin position="262"/>
        <end position="283"/>
    </location>
</feature>
<proteinExistence type="inferred from homology"/>
<dbReference type="InterPro" id="IPR000515">
    <property type="entry name" value="MetI-like"/>
</dbReference>
<feature type="transmembrane region" description="Helical" evidence="7">
    <location>
        <begin position="570"/>
        <end position="592"/>
    </location>
</feature>
<comment type="similarity">
    <text evidence="7">Belongs to the binding-protein-dependent transport system permease family.</text>
</comment>
<evidence type="ECO:0000256" key="4">
    <source>
        <dbReference type="ARBA" id="ARBA00022692"/>
    </source>
</evidence>
<feature type="compositionally biased region" description="Low complexity" evidence="8">
    <location>
        <begin position="314"/>
        <end position="335"/>
    </location>
</feature>
<feature type="transmembrane region" description="Helical" evidence="7">
    <location>
        <begin position="101"/>
        <end position="123"/>
    </location>
</feature>
<dbReference type="EMBL" id="PENI01000007">
    <property type="protein sequence ID" value="RMB85279.1"/>
    <property type="molecule type" value="Genomic_DNA"/>
</dbReference>
<dbReference type="Gene3D" id="1.10.3720.10">
    <property type="entry name" value="MetI-like"/>
    <property type="match status" value="2"/>
</dbReference>
<evidence type="ECO:0000256" key="5">
    <source>
        <dbReference type="ARBA" id="ARBA00022989"/>
    </source>
</evidence>
<reference evidence="10 11" key="1">
    <citation type="submission" date="2017-11" db="EMBL/GenBank/DDBJ databases">
        <title>Draft genome of actinobacteria isolated from guarana (Paullinia cupana (Mart.) Ducke.</title>
        <authorList>
            <person name="Siqueira K.A."/>
            <person name="Liotti R.G."/>
            <person name="Mendes T.A.O."/>
            <person name="Soares M.A."/>
        </authorList>
    </citation>
    <scope>NUCLEOTIDE SEQUENCE [LARGE SCALE GENOMIC DNA]</scope>
    <source>
        <strain evidence="10 11">193</strain>
    </source>
</reference>
<evidence type="ECO:0000256" key="3">
    <source>
        <dbReference type="ARBA" id="ARBA00022475"/>
    </source>
</evidence>
<evidence type="ECO:0000256" key="6">
    <source>
        <dbReference type="ARBA" id="ARBA00023136"/>
    </source>
</evidence>
<dbReference type="PANTHER" id="PTHR30043:SF1">
    <property type="entry name" value="ABC TRANSPORT SYSTEM PERMEASE PROTEIN P69"/>
    <property type="match status" value="1"/>
</dbReference>
<dbReference type="NCBIfam" id="TIGR01097">
    <property type="entry name" value="PhnE"/>
    <property type="match status" value="2"/>
</dbReference>
<name>A0A3M0IGD5_9ACTN</name>
<evidence type="ECO:0000313" key="10">
    <source>
        <dbReference type="EMBL" id="RMB85279.1"/>
    </source>
</evidence>
<keyword evidence="3" id="KW-1003">Cell membrane</keyword>
<keyword evidence="5 7" id="KW-1133">Transmembrane helix</keyword>
<feature type="transmembrane region" description="Helical" evidence="7">
    <location>
        <begin position="230"/>
        <end position="250"/>
    </location>
</feature>
<sequence length="597" mass="61279">MSVPLDQRPAAPARTTGAPSGPGGGPGRPRRTLSRPTPAGLLAALTLLVLAGGGVWSAVRLQLNVATVVDSAGNAADFVGRMLPLSFPPAAELARLTWQTLAIVIAATALSVVLSLPLALLAARNTTVGGPARAAARTLIVLARAVPDVVFAIAAFRVFGLGGMTGVIAMGLHSVGMVGKLYADAVEEIDEGPRDALRAAGAGRLQQIVGAVLPQVLPSLVATALHRLDINLRVSVVLGFVGVGGLGHALSNAISRLDYQEAMALALVVLLLCFAAEAVSGAIRRALLREVTDRSRPREPRRLRVRRGGAPKAVGARTAAVRTRPTAPAEATARGPARRISPRWDASRVRRLGWTALAVALVAASVVGADVSPSGLLDGVRALGPTLGEFLPPSTGGMADVLLADLWTTLQIALAGTLIGLVLALPLGALAARNVVRSPAVARSFRTVILCVRGVPELILAIVFVVVTGLGPVAGAFALGIGSVGLLGKLVADSLEEVDPGPAQAVLAGGASRVQVFFSAILPRAWPTTLGHLLYTLDVNIRSATLLGVVGAGGIGYDLLNAARVLRFDVVTTVVLMVLALVLCVEGLAVWLRKVYA</sequence>
<gene>
    <name evidence="10" type="ORF">CTZ28_14120</name>
</gene>
<dbReference type="GO" id="GO:0015416">
    <property type="term" value="F:ABC-type phosphonate transporter activity"/>
    <property type="evidence" value="ECO:0007669"/>
    <property type="project" value="InterPro"/>
</dbReference>
<keyword evidence="2 7" id="KW-0813">Transport</keyword>
<keyword evidence="4 7" id="KW-0812">Transmembrane</keyword>
<feature type="region of interest" description="Disordered" evidence="8">
    <location>
        <begin position="314"/>
        <end position="338"/>
    </location>
</feature>
<dbReference type="Proteomes" id="UP000270471">
    <property type="component" value="Unassembled WGS sequence"/>
</dbReference>
<feature type="transmembrane region" description="Helical" evidence="7">
    <location>
        <begin position="352"/>
        <end position="369"/>
    </location>
</feature>
<evidence type="ECO:0000256" key="1">
    <source>
        <dbReference type="ARBA" id="ARBA00004651"/>
    </source>
</evidence>
<feature type="domain" description="ABC transmembrane type-1" evidence="9">
    <location>
        <begin position="97"/>
        <end position="280"/>
    </location>
</feature>
<dbReference type="SUPFAM" id="SSF161098">
    <property type="entry name" value="MetI-like"/>
    <property type="match status" value="2"/>
</dbReference>
<feature type="domain" description="ABC transmembrane type-1" evidence="9">
    <location>
        <begin position="406"/>
        <end position="589"/>
    </location>
</feature>